<accession>A0A177BBP1</accession>
<feature type="transmembrane region" description="Helical" evidence="1">
    <location>
        <begin position="20"/>
        <end position="40"/>
    </location>
</feature>
<name>A0A177BBP1_9BILA</name>
<keyword evidence="1" id="KW-1133">Transmembrane helix</keyword>
<keyword evidence="1" id="KW-0812">Transmembrane</keyword>
<evidence type="ECO:0000256" key="1">
    <source>
        <dbReference type="SAM" id="Phobius"/>
    </source>
</evidence>
<dbReference type="AlphaFoldDB" id="A0A177BBP1"/>
<evidence type="ECO:0000313" key="3">
    <source>
        <dbReference type="Proteomes" id="UP000078046"/>
    </source>
</evidence>
<protein>
    <submittedName>
        <fullName evidence="2">Uncharacterized protein</fullName>
    </submittedName>
</protein>
<gene>
    <name evidence="2" type="ORF">A3Q56_01181</name>
</gene>
<comment type="caution">
    <text evidence="2">The sequence shown here is derived from an EMBL/GenBank/DDBJ whole genome shotgun (WGS) entry which is preliminary data.</text>
</comment>
<sequence length="89" mass="9726">MSYSAADENNMLDAKSKGKISLYLSITGIIVAVVLIAYFVHLSMNTISNLSTVDLLNKYLSNSEIYADTVDSINNALSDSNLYTTILIQ</sequence>
<organism evidence="2 3">
    <name type="scientific">Intoshia linei</name>
    <dbReference type="NCBI Taxonomy" id="1819745"/>
    <lineage>
        <taxon>Eukaryota</taxon>
        <taxon>Metazoa</taxon>
        <taxon>Spiralia</taxon>
        <taxon>Lophotrochozoa</taxon>
        <taxon>Mesozoa</taxon>
        <taxon>Orthonectida</taxon>
        <taxon>Rhopaluridae</taxon>
        <taxon>Intoshia</taxon>
    </lineage>
</organism>
<dbReference type="Proteomes" id="UP000078046">
    <property type="component" value="Unassembled WGS sequence"/>
</dbReference>
<reference evidence="2 3" key="1">
    <citation type="submission" date="2016-04" db="EMBL/GenBank/DDBJ databases">
        <title>The genome of Intoshia linei affirms orthonectids as highly simplified spiralians.</title>
        <authorList>
            <person name="Mikhailov K.V."/>
            <person name="Slusarev G.S."/>
            <person name="Nikitin M.A."/>
            <person name="Logacheva M.D."/>
            <person name="Penin A."/>
            <person name="Aleoshin V."/>
            <person name="Panchin Y.V."/>
        </authorList>
    </citation>
    <scope>NUCLEOTIDE SEQUENCE [LARGE SCALE GENOMIC DNA]</scope>
    <source>
        <strain evidence="2">Intl2013</strain>
        <tissue evidence="2">Whole animal</tissue>
    </source>
</reference>
<evidence type="ECO:0000313" key="2">
    <source>
        <dbReference type="EMBL" id="OAF71052.1"/>
    </source>
</evidence>
<keyword evidence="1" id="KW-0472">Membrane</keyword>
<dbReference type="EMBL" id="LWCA01000084">
    <property type="protein sequence ID" value="OAF71052.1"/>
    <property type="molecule type" value="Genomic_DNA"/>
</dbReference>
<keyword evidence="3" id="KW-1185">Reference proteome</keyword>
<proteinExistence type="predicted"/>